<dbReference type="PANTHER" id="PTHR47271">
    <property type="entry name" value="ARGININE DEIMINASE"/>
    <property type="match status" value="1"/>
</dbReference>
<dbReference type="GO" id="GO:0019546">
    <property type="term" value="P:L-arginine deiminase pathway"/>
    <property type="evidence" value="ECO:0007669"/>
    <property type="project" value="TreeGrafter"/>
</dbReference>
<dbReference type="AlphaFoldDB" id="A0A9J7ASH9"/>
<comment type="catalytic activity">
    <reaction evidence="3">
        <text>L-arginine + H2O = L-citrulline + NH4(+)</text>
        <dbReference type="Rhea" id="RHEA:19597"/>
        <dbReference type="ChEBI" id="CHEBI:15377"/>
        <dbReference type="ChEBI" id="CHEBI:28938"/>
        <dbReference type="ChEBI" id="CHEBI:32682"/>
        <dbReference type="ChEBI" id="CHEBI:57743"/>
        <dbReference type="EC" id="3.5.3.6"/>
    </reaction>
</comment>
<evidence type="ECO:0000313" key="4">
    <source>
        <dbReference type="EMBL" id="UUX49826.1"/>
    </source>
</evidence>
<comment type="pathway">
    <text evidence="1">Amino-acid degradation; L-arginine degradation via ADI pathway; carbamoyl phosphate from L-arginine: step 1/2.</text>
</comment>
<dbReference type="Proteomes" id="UP001060336">
    <property type="component" value="Chromosome"/>
</dbReference>
<dbReference type="EC" id="3.5.3.6" evidence="2"/>
<dbReference type="GO" id="GO:0016990">
    <property type="term" value="F:arginine deiminase activity"/>
    <property type="evidence" value="ECO:0007669"/>
    <property type="project" value="UniProtKB-EC"/>
</dbReference>
<proteinExistence type="predicted"/>
<evidence type="ECO:0000256" key="3">
    <source>
        <dbReference type="ARBA" id="ARBA00049429"/>
    </source>
</evidence>
<dbReference type="PANTHER" id="PTHR47271:SF2">
    <property type="entry name" value="ARGININE DEIMINASE"/>
    <property type="match status" value="1"/>
</dbReference>
<sequence length="287" mass="31115">MQNETGQIKRVLMKHARDAFRNQATIDAEWQALNYLGRPDFPLACDQSDRLAQILESLGCTIEWLPEDSSVGIDSIYVRDNAVVSDRGAVLCRMGKEARRPEPAALATGLEAAGTPVLGEIGGTGMVEGGDLIWLDGDMIAIADGYRTNAEGVRQLKSLLGDAVKEIVTVPLPHWNGPGDVLHLMSFISPIAPDLALVYSRMMPVFFRNWLQDRGISLVEVPDEEYDSMGCNVLAVAPRVAVMLEGNPVTRQRLEAAGVEVHTYDGSEISAKGCGGPTCLTRPLERG</sequence>
<dbReference type="Pfam" id="PF02274">
    <property type="entry name" value="ADI"/>
    <property type="match status" value="2"/>
</dbReference>
<evidence type="ECO:0000256" key="2">
    <source>
        <dbReference type="ARBA" id="ARBA00012171"/>
    </source>
</evidence>
<dbReference type="Gene3D" id="3.75.10.10">
    <property type="entry name" value="L-arginine/glycine Amidinotransferase, Chain A"/>
    <property type="match status" value="1"/>
</dbReference>
<protein>
    <recommendedName>
        <fullName evidence="2">arginine deiminase</fullName>
        <ecNumber evidence="2">3.5.3.6</ecNumber>
    </recommendedName>
</protein>
<organism evidence="4 5">
    <name type="scientific">Nisaea acidiphila</name>
    <dbReference type="NCBI Taxonomy" id="1862145"/>
    <lineage>
        <taxon>Bacteria</taxon>
        <taxon>Pseudomonadati</taxon>
        <taxon>Pseudomonadota</taxon>
        <taxon>Alphaproteobacteria</taxon>
        <taxon>Rhodospirillales</taxon>
        <taxon>Thalassobaculaceae</taxon>
        <taxon>Nisaea</taxon>
    </lineage>
</organism>
<gene>
    <name evidence="4" type="ORF">NUH88_20830</name>
</gene>
<dbReference type="EMBL" id="CP102480">
    <property type="protein sequence ID" value="UUX49826.1"/>
    <property type="molecule type" value="Genomic_DNA"/>
</dbReference>
<dbReference type="SUPFAM" id="SSF55909">
    <property type="entry name" value="Pentein"/>
    <property type="match status" value="1"/>
</dbReference>
<evidence type="ECO:0000256" key="1">
    <source>
        <dbReference type="ARBA" id="ARBA00005213"/>
    </source>
</evidence>
<reference evidence="4" key="1">
    <citation type="submission" date="2022-08" db="EMBL/GenBank/DDBJ databases">
        <title>Nisaea acidiphila sp. nov., isolated from a marine algal debris and emended description of the genus Nisaea Urios et al. 2008.</title>
        <authorList>
            <person name="Kwon K."/>
        </authorList>
    </citation>
    <scope>NUCLEOTIDE SEQUENCE</scope>
    <source>
        <strain evidence="4">MEBiC11861</strain>
    </source>
</reference>
<accession>A0A9J7ASH9</accession>
<dbReference type="KEGG" id="naci:NUH88_20830"/>
<dbReference type="RefSeq" id="WP_257768694.1">
    <property type="nucleotide sequence ID" value="NZ_CP102480.1"/>
</dbReference>
<keyword evidence="5" id="KW-1185">Reference proteome</keyword>
<evidence type="ECO:0000313" key="5">
    <source>
        <dbReference type="Proteomes" id="UP001060336"/>
    </source>
</evidence>
<name>A0A9J7ASH9_9PROT</name>